<sequence length="178" mass="20064">MTIRCPTLRPGWFKPKLDAIAHLNDRFKEADEMVRKRRRSGKFKATHVAFVTFDKMSSAQVAAQSILAPSLTECLTHPAPEPRDIVWSAVSYSPASLVVREWIVFGVMGLLLFFWLIPITALASLLSYKEIKKTVPWLGELIDKNQQIRAIVQNLLPSVVIVMLNALLLLLLEGPIMQ</sequence>
<keyword evidence="1" id="KW-1133">Transmembrane helix</keyword>
<dbReference type="Proteomes" id="UP000250043">
    <property type="component" value="Unassembled WGS sequence"/>
</dbReference>
<dbReference type="GO" id="GO:0005886">
    <property type="term" value="C:plasma membrane"/>
    <property type="evidence" value="ECO:0007669"/>
    <property type="project" value="TreeGrafter"/>
</dbReference>
<evidence type="ECO:0000259" key="3">
    <source>
        <dbReference type="Pfam" id="PF14703"/>
    </source>
</evidence>
<dbReference type="Pfam" id="PF02714">
    <property type="entry name" value="RSN1_7TM"/>
    <property type="match status" value="1"/>
</dbReference>
<protein>
    <submittedName>
        <fullName evidence="4">DUF221-domain-containing protein</fullName>
    </submittedName>
</protein>
<reference evidence="4 5" key="1">
    <citation type="submission" date="2016-07" db="EMBL/GenBank/DDBJ databases">
        <title>Draft genome of the white-rot fungus Obba rivulosa 3A-2.</title>
        <authorList>
            <consortium name="DOE Joint Genome Institute"/>
            <person name="Miettinen O."/>
            <person name="Riley R."/>
            <person name="Acob R."/>
            <person name="Barry K."/>
            <person name="Cullen D."/>
            <person name="De Vries R."/>
            <person name="Hainaut M."/>
            <person name="Hatakka A."/>
            <person name="Henrissat B."/>
            <person name="Hilden K."/>
            <person name="Kuo R."/>
            <person name="Labutti K."/>
            <person name="Lipzen A."/>
            <person name="Makela M.R."/>
            <person name="Sandor L."/>
            <person name="Spatafora J.W."/>
            <person name="Grigoriev I.V."/>
            <person name="Hibbett D.S."/>
        </authorList>
    </citation>
    <scope>NUCLEOTIDE SEQUENCE [LARGE SCALE GENOMIC DNA]</scope>
    <source>
        <strain evidence="4 5">3A-2</strain>
    </source>
</reference>
<gene>
    <name evidence="4" type="ORF">OBBRIDRAFT_839165</name>
</gene>
<dbReference type="Pfam" id="PF14703">
    <property type="entry name" value="PHM7_cyt"/>
    <property type="match status" value="1"/>
</dbReference>
<keyword evidence="5" id="KW-1185">Reference proteome</keyword>
<keyword evidence="1" id="KW-0812">Transmembrane</keyword>
<dbReference type="InterPro" id="IPR045122">
    <property type="entry name" value="Csc1-like"/>
</dbReference>
<organism evidence="4 5">
    <name type="scientific">Obba rivulosa</name>
    <dbReference type="NCBI Taxonomy" id="1052685"/>
    <lineage>
        <taxon>Eukaryota</taxon>
        <taxon>Fungi</taxon>
        <taxon>Dikarya</taxon>
        <taxon>Basidiomycota</taxon>
        <taxon>Agaricomycotina</taxon>
        <taxon>Agaricomycetes</taxon>
        <taxon>Polyporales</taxon>
        <taxon>Gelatoporiaceae</taxon>
        <taxon>Obba</taxon>
    </lineage>
</organism>
<dbReference type="GO" id="GO:0005227">
    <property type="term" value="F:calcium-activated cation channel activity"/>
    <property type="evidence" value="ECO:0007669"/>
    <property type="project" value="InterPro"/>
</dbReference>
<dbReference type="EMBL" id="KV722604">
    <property type="protein sequence ID" value="OCH85158.1"/>
    <property type="molecule type" value="Genomic_DNA"/>
</dbReference>
<dbReference type="OrthoDB" id="1689567at2759"/>
<name>A0A8E2AII5_9APHY</name>
<accession>A0A8E2AII5</accession>
<dbReference type="PANTHER" id="PTHR13018">
    <property type="entry name" value="PROBABLE MEMBRANE PROTEIN DUF221-RELATED"/>
    <property type="match status" value="1"/>
</dbReference>
<evidence type="ECO:0000259" key="2">
    <source>
        <dbReference type="Pfam" id="PF02714"/>
    </source>
</evidence>
<feature type="domain" description="CSC1/OSCA1-like cytosolic" evidence="3">
    <location>
        <begin position="6"/>
        <end position="88"/>
    </location>
</feature>
<feature type="transmembrane region" description="Helical" evidence="1">
    <location>
        <begin position="102"/>
        <end position="128"/>
    </location>
</feature>
<dbReference type="InterPro" id="IPR027815">
    <property type="entry name" value="CSC1/OSCA1-like_cyt"/>
</dbReference>
<evidence type="ECO:0000313" key="4">
    <source>
        <dbReference type="EMBL" id="OCH85158.1"/>
    </source>
</evidence>
<dbReference type="AlphaFoldDB" id="A0A8E2AII5"/>
<dbReference type="InterPro" id="IPR003864">
    <property type="entry name" value="CSC1/OSCA1-like_7TM"/>
</dbReference>
<feature type="domain" description="CSC1/OSCA1-like 7TM region" evidence="2">
    <location>
        <begin position="100"/>
        <end position="172"/>
    </location>
</feature>
<keyword evidence="1" id="KW-0472">Membrane</keyword>
<proteinExistence type="predicted"/>
<dbReference type="PANTHER" id="PTHR13018:SF5">
    <property type="entry name" value="RE44586P"/>
    <property type="match status" value="1"/>
</dbReference>
<evidence type="ECO:0000256" key="1">
    <source>
        <dbReference type="SAM" id="Phobius"/>
    </source>
</evidence>
<feature type="transmembrane region" description="Helical" evidence="1">
    <location>
        <begin position="148"/>
        <end position="172"/>
    </location>
</feature>
<evidence type="ECO:0000313" key="5">
    <source>
        <dbReference type="Proteomes" id="UP000250043"/>
    </source>
</evidence>